<evidence type="ECO:0000256" key="2">
    <source>
        <dbReference type="SAM" id="Phobius"/>
    </source>
</evidence>
<comment type="caution">
    <text evidence="3">The sequence shown here is derived from an EMBL/GenBank/DDBJ whole genome shotgun (WGS) entry which is preliminary data.</text>
</comment>
<dbReference type="Proteomes" id="UP001217918">
    <property type="component" value="Unassembled WGS sequence"/>
</dbReference>
<feature type="transmembrane region" description="Helical" evidence="2">
    <location>
        <begin position="41"/>
        <end position="62"/>
    </location>
</feature>
<organism evidence="3 4">
    <name type="scientific">Phyllachora maydis</name>
    <dbReference type="NCBI Taxonomy" id="1825666"/>
    <lineage>
        <taxon>Eukaryota</taxon>
        <taxon>Fungi</taxon>
        <taxon>Dikarya</taxon>
        <taxon>Ascomycota</taxon>
        <taxon>Pezizomycotina</taxon>
        <taxon>Sordariomycetes</taxon>
        <taxon>Sordariomycetidae</taxon>
        <taxon>Phyllachorales</taxon>
        <taxon>Phyllachoraceae</taxon>
        <taxon>Phyllachora</taxon>
    </lineage>
</organism>
<gene>
    <name evidence="3" type="ORF">P8C59_004912</name>
</gene>
<evidence type="ECO:0000313" key="4">
    <source>
        <dbReference type="Proteomes" id="UP001217918"/>
    </source>
</evidence>
<evidence type="ECO:0000256" key="1">
    <source>
        <dbReference type="SAM" id="MobiDB-lite"/>
    </source>
</evidence>
<keyword evidence="2" id="KW-0812">Transmembrane</keyword>
<reference evidence="3" key="1">
    <citation type="journal article" date="2023" name="Mol. Plant Microbe Interact.">
        <title>Elucidating the Obligate Nature and Biological Capacity of an Invasive Fungal Corn Pathogen.</title>
        <authorList>
            <person name="MacCready J.S."/>
            <person name="Roggenkamp E.M."/>
            <person name="Gdanetz K."/>
            <person name="Chilvers M.I."/>
        </authorList>
    </citation>
    <scope>NUCLEOTIDE SEQUENCE</scope>
    <source>
        <strain evidence="3">PM02</strain>
    </source>
</reference>
<accession>A0AAD9I4J8</accession>
<evidence type="ECO:0000313" key="3">
    <source>
        <dbReference type="EMBL" id="KAK2070422.1"/>
    </source>
</evidence>
<dbReference type="AlphaFoldDB" id="A0AAD9I4J8"/>
<sequence length="144" mass="15153">MQQRGNGDNEEKSYNTSTLGQIRLGPTSISTSVNTHHVNSLTMVAVLPLALLLLNLAAGVLAQTTAQTGHSPPPVVQLRGSGYFGYEEAVDGAAVDGEPVDGEEGEGTDSDGASELRYLENLGGSHSQQFIPTARAHYQQSSSR</sequence>
<proteinExistence type="predicted"/>
<feature type="compositionally biased region" description="Acidic residues" evidence="1">
    <location>
        <begin position="98"/>
        <end position="109"/>
    </location>
</feature>
<name>A0AAD9I4J8_9PEZI</name>
<keyword evidence="4" id="KW-1185">Reference proteome</keyword>
<keyword evidence="2" id="KW-0472">Membrane</keyword>
<keyword evidence="2" id="KW-1133">Transmembrane helix</keyword>
<protein>
    <submittedName>
        <fullName evidence="3">Uncharacterized protein</fullName>
    </submittedName>
</protein>
<dbReference type="EMBL" id="JAQQPM010000003">
    <property type="protein sequence ID" value="KAK2070422.1"/>
    <property type="molecule type" value="Genomic_DNA"/>
</dbReference>
<feature type="region of interest" description="Disordered" evidence="1">
    <location>
        <begin position="94"/>
        <end position="144"/>
    </location>
</feature>